<keyword evidence="1" id="KW-0472">Membrane</keyword>
<feature type="domain" description="Glycosyltransferase 2-like" evidence="2">
    <location>
        <begin position="41"/>
        <end position="153"/>
    </location>
</feature>
<dbReference type="InterPro" id="IPR001173">
    <property type="entry name" value="Glyco_trans_2-like"/>
</dbReference>
<dbReference type="PANTHER" id="PTHR43646">
    <property type="entry name" value="GLYCOSYLTRANSFERASE"/>
    <property type="match status" value="1"/>
</dbReference>
<name>A0A916WQY7_9MICO</name>
<organism evidence="3 4">
    <name type="scientific">Flexivirga endophytica</name>
    <dbReference type="NCBI Taxonomy" id="1849103"/>
    <lineage>
        <taxon>Bacteria</taxon>
        <taxon>Bacillati</taxon>
        <taxon>Actinomycetota</taxon>
        <taxon>Actinomycetes</taxon>
        <taxon>Micrococcales</taxon>
        <taxon>Dermacoccaceae</taxon>
        <taxon>Flexivirga</taxon>
    </lineage>
</organism>
<keyword evidence="1" id="KW-1133">Transmembrane helix</keyword>
<feature type="transmembrane region" description="Helical" evidence="1">
    <location>
        <begin position="274"/>
        <end position="294"/>
    </location>
</feature>
<feature type="transmembrane region" description="Helical" evidence="1">
    <location>
        <begin position="333"/>
        <end position="358"/>
    </location>
</feature>
<comment type="caution">
    <text evidence="3">The sequence shown here is derived from an EMBL/GenBank/DDBJ whole genome shotgun (WGS) entry which is preliminary data.</text>
</comment>
<dbReference type="GO" id="GO:0016740">
    <property type="term" value="F:transferase activity"/>
    <property type="evidence" value="ECO:0007669"/>
    <property type="project" value="UniProtKB-KW"/>
</dbReference>
<dbReference type="EMBL" id="BMHI01000002">
    <property type="protein sequence ID" value="GGB24306.1"/>
    <property type="molecule type" value="Genomic_DNA"/>
</dbReference>
<evidence type="ECO:0000259" key="2">
    <source>
        <dbReference type="Pfam" id="PF00535"/>
    </source>
</evidence>
<feature type="transmembrane region" description="Helical" evidence="1">
    <location>
        <begin position="301"/>
        <end position="321"/>
    </location>
</feature>
<keyword evidence="1" id="KW-0812">Transmembrane</keyword>
<dbReference type="AlphaFoldDB" id="A0A916WQY7"/>
<accession>A0A916WQY7</accession>
<dbReference type="SUPFAM" id="SSF53448">
    <property type="entry name" value="Nucleotide-diphospho-sugar transferases"/>
    <property type="match status" value="1"/>
</dbReference>
<evidence type="ECO:0000256" key="1">
    <source>
        <dbReference type="SAM" id="Phobius"/>
    </source>
</evidence>
<dbReference type="Proteomes" id="UP000636793">
    <property type="component" value="Unassembled WGS sequence"/>
</dbReference>
<dbReference type="Gene3D" id="3.90.550.10">
    <property type="entry name" value="Spore Coat Polysaccharide Biosynthesis Protein SpsA, Chain A"/>
    <property type="match status" value="1"/>
</dbReference>
<reference evidence="3" key="2">
    <citation type="submission" date="2020-09" db="EMBL/GenBank/DDBJ databases">
        <authorList>
            <person name="Sun Q."/>
            <person name="Zhou Y."/>
        </authorList>
    </citation>
    <scope>NUCLEOTIDE SEQUENCE</scope>
    <source>
        <strain evidence="3">CGMCC 1.15085</strain>
    </source>
</reference>
<evidence type="ECO:0000313" key="3">
    <source>
        <dbReference type="EMBL" id="GGB24306.1"/>
    </source>
</evidence>
<dbReference type="Pfam" id="PF00535">
    <property type="entry name" value="Glycos_transf_2"/>
    <property type="match status" value="1"/>
</dbReference>
<reference evidence="3" key="1">
    <citation type="journal article" date="2014" name="Int. J. Syst. Evol. Microbiol.">
        <title>Complete genome sequence of Corynebacterium casei LMG S-19264T (=DSM 44701T), isolated from a smear-ripened cheese.</title>
        <authorList>
            <consortium name="US DOE Joint Genome Institute (JGI-PGF)"/>
            <person name="Walter F."/>
            <person name="Albersmeier A."/>
            <person name="Kalinowski J."/>
            <person name="Ruckert C."/>
        </authorList>
    </citation>
    <scope>NUCLEOTIDE SEQUENCE</scope>
    <source>
        <strain evidence="3">CGMCC 1.15085</strain>
    </source>
</reference>
<keyword evidence="3" id="KW-0808">Transferase</keyword>
<evidence type="ECO:0000313" key="4">
    <source>
        <dbReference type="Proteomes" id="UP000636793"/>
    </source>
</evidence>
<gene>
    <name evidence="3" type="ORF">GCM10011492_12820</name>
</gene>
<proteinExistence type="predicted"/>
<keyword evidence="4" id="KW-1185">Reference proteome</keyword>
<sequence length="376" mass="39883">MTTVVVLLLLFVGASAGARQLANLRRLGDEGRATDAGRIAVVIPARNEAGTLPILLDSLSNGGSAVSEVVVVDDGSVDGTGEVAASTGARVLAVHEVAAGWTGKAWACQVGADATQAELLLFLDADTVLATGAVERLLGAHRRYGGLVSVQPYHEVHAAYEQLSAYFNVMSLMGSGEFAPRRTRRPMAFGPCLLTSRVDYESAGGHGAVRGAILDDVELATAYARVGLPVRCLTGGAELRMRMYPNGLRQLAEGWTKNIASGAGQAGPAARASAAAWIMCHFAVAVGVLLTIVSGATGQRAFVTGPWFVWMIGWAALGLQFRSILRRVGSYRWWTWAVFPVPLVAFGVLFARSVFLTYARGSVRWRGRDVAMHAEK</sequence>
<protein>
    <submittedName>
        <fullName evidence="3">Glycosyl transferase</fullName>
    </submittedName>
</protein>
<dbReference type="InterPro" id="IPR029044">
    <property type="entry name" value="Nucleotide-diphossugar_trans"/>
</dbReference>
<dbReference type="PANTHER" id="PTHR43646:SF3">
    <property type="entry name" value="SLR1566 PROTEIN"/>
    <property type="match status" value="1"/>
</dbReference>